<evidence type="ECO:0000313" key="3">
    <source>
        <dbReference type="Proteomes" id="UP000078113"/>
    </source>
</evidence>
<dbReference type="Proteomes" id="UP000078113">
    <property type="component" value="Unassembled WGS sequence"/>
</dbReference>
<keyword evidence="1" id="KW-1133">Transmembrane helix</keyword>
<comment type="caution">
    <text evidence="2">The sequence shown here is derived from an EMBL/GenBank/DDBJ whole genome shotgun (WGS) entry which is preliminary data.</text>
</comment>
<protein>
    <submittedName>
        <fullName evidence="2">Uncharacterized protein</fullName>
    </submittedName>
</protein>
<evidence type="ECO:0000313" key="2">
    <source>
        <dbReference type="EMBL" id="KAE8268446.1"/>
    </source>
</evidence>
<evidence type="ECO:0000256" key="1">
    <source>
        <dbReference type="SAM" id="Phobius"/>
    </source>
</evidence>
<keyword evidence="1" id="KW-0812">Transmembrane</keyword>
<feature type="transmembrane region" description="Helical" evidence="1">
    <location>
        <begin position="125"/>
        <end position="146"/>
    </location>
</feature>
<feature type="transmembrane region" description="Helical" evidence="1">
    <location>
        <begin position="187"/>
        <end position="207"/>
    </location>
</feature>
<proteinExistence type="predicted"/>
<feature type="transmembrane region" description="Helical" evidence="1">
    <location>
        <begin position="339"/>
        <end position="358"/>
    </location>
</feature>
<name>A0A8X7NAG6_9BASI</name>
<keyword evidence="1" id="KW-0472">Membrane</keyword>
<reference evidence="2" key="1">
    <citation type="submission" date="2016-04" db="EMBL/GenBank/DDBJ databases">
        <authorList>
            <person name="Nguyen H.D."/>
            <person name="Samba Siva P."/>
            <person name="Cullis J."/>
            <person name="Levesque C.A."/>
            <person name="Hambleton S."/>
        </authorList>
    </citation>
    <scope>NUCLEOTIDE SEQUENCE</scope>
    <source>
        <strain evidence="2">DAOMC 236422</strain>
    </source>
</reference>
<dbReference type="EMBL" id="LWDG02000151">
    <property type="protein sequence ID" value="KAE8268446.1"/>
    <property type="molecule type" value="Genomic_DNA"/>
</dbReference>
<sequence length="433" mass="48666">MGVDDFAFAPHALWDREQQQSTLHKFPDDWTFVINILPGHGNELRQFRPLREDDLALLFEKGNPFQLPVLRAQTALDGDPRVSYFCLYHGQYFAQFRNLATHLNASTHGHVVHLKEKNVLKICRCVGAAITLLAVVVGLYVSQLLLQDPSPESERASVRAGTRSTTLFATRTAGAKSSGNVRAWCHLSVSLLSTVPTALIDYIMVLFRKPSMQQLRIMGVDDFAFAPHALWDREQQQSTLHKFPDDWTFVINILPGHGNELRQFRPLREDDLALLFEKGNPFQLPVLRAQTALDGDPRVSYFCLYHGQYFAQFRNLATHLNASTHGHVVHLKEKNVLKICRCVGAAITLLAVVVGLYVSQLLLQDQIEGQRVQKDNHCYQVIPAAINICSLAKHCADAQTPWPEGHMVCLSLVALAFVFESGTLIVEWVRSKA</sequence>
<keyword evidence="3" id="KW-1185">Reference proteome</keyword>
<dbReference type="AlphaFoldDB" id="A0A8X7NAG6"/>
<feature type="transmembrane region" description="Helical" evidence="1">
    <location>
        <begin position="410"/>
        <end position="429"/>
    </location>
</feature>
<organism evidence="2 3">
    <name type="scientific">Tilletia walkeri</name>
    <dbReference type="NCBI Taxonomy" id="117179"/>
    <lineage>
        <taxon>Eukaryota</taxon>
        <taxon>Fungi</taxon>
        <taxon>Dikarya</taxon>
        <taxon>Basidiomycota</taxon>
        <taxon>Ustilaginomycotina</taxon>
        <taxon>Exobasidiomycetes</taxon>
        <taxon>Tilletiales</taxon>
        <taxon>Tilletiaceae</taxon>
        <taxon>Tilletia</taxon>
    </lineage>
</organism>
<reference evidence="2" key="2">
    <citation type="journal article" date="2019" name="IMA Fungus">
        <title>Genome sequencing and comparison of five Tilletia species to identify candidate genes for the detection of regulated species infecting wheat.</title>
        <authorList>
            <person name="Nguyen H.D.T."/>
            <person name="Sultana T."/>
            <person name="Kesanakurti P."/>
            <person name="Hambleton S."/>
        </authorList>
    </citation>
    <scope>NUCLEOTIDE SEQUENCE</scope>
    <source>
        <strain evidence="2">DAOMC 236422</strain>
    </source>
</reference>
<gene>
    <name evidence="2" type="ORF">A4X09_0g3898</name>
</gene>
<accession>A0A8X7NAG6</accession>